<dbReference type="SUPFAM" id="SSF50814">
    <property type="entry name" value="Lipocalins"/>
    <property type="match status" value="2"/>
</dbReference>
<evidence type="ECO:0000256" key="1">
    <source>
        <dbReference type="SAM" id="MobiDB-lite"/>
    </source>
</evidence>
<keyword evidence="2" id="KW-0732">Signal</keyword>
<dbReference type="PANTHER" id="PTHR37437:SF1">
    <property type="entry name" value="LIPOCALIN-RELATED PROTEIN"/>
    <property type="match status" value="1"/>
</dbReference>
<feature type="region of interest" description="Disordered" evidence="1">
    <location>
        <begin position="1080"/>
        <end position="1103"/>
    </location>
</feature>
<feature type="compositionally biased region" description="Polar residues" evidence="1">
    <location>
        <begin position="1092"/>
        <end position="1103"/>
    </location>
</feature>
<protein>
    <recommendedName>
        <fullName evidence="3">Lipocalin domain-containing protein</fullName>
    </recommendedName>
</protein>
<feature type="compositionally biased region" description="Low complexity" evidence="1">
    <location>
        <begin position="326"/>
        <end position="346"/>
    </location>
</feature>
<feature type="domain" description="Lipocalin" evidence="3">
    <location>
        <begin position="469"/>
        <end position="634"/>
    </location>
</feature>
<feature type="domain" description="Lipocalin" evidence="3">
    <location>
        <begin position="1420"/>
        <end position="1557"/>
    </location>
</feature>
<dbReference type="Proteomes" id="UP000887566">
    <property type="component" value="Unplaced"/>
</dbReference>
<feature type="chain" id="PRO_5037272220" description="Lipocalin domain-containing protein" evidence="2">
    <location>
        <begin position="19"/>
        <end position="1567"/>
    </location>
</feature>
<feature type="signal peptide" evidence="2">
    <location>
        <begin position="1"/>
        <end position="18"/>
    </location>
</feature>
<sequence>MMFRLLALSLAAVALVAGQREAESEEAIRTKPVVIRLQPQQHRPGFLNRPVAAEPVNAPRPTAQPQLRVSPAFSGQLSQAEIVQAASRAPAAFGLPQPQFGFSPSPPAAQSGIPRLQAPVSLVPQSGFGFTASPPASPAPPGTAAIDQTLQQFFPRSGPATPPPPPPVNIPPDVQNQLIKFFGLDSFGIPGLTGRHPSGFGGAVSELRAAGIPVSGLPANAITSAGQSEFSGLAKQAGVQDPLQPQPDILSQANPNFSGVFGQRLQGFTPNVLSGGNPNSNIPLPADQPGQSGLIGLLSNGIRQLVQESGVADAISSGLPGVLPDASGASGASEAAGASAAGESSGPTSLGSAPDLPGDGGVVSGSGIRRQPTAAQRALSGIAQALGGSVGGSSGPRHAGLPRIPGIPLLPGGIPRNAQGQIDVVNLIGAITHRVSNGTTLSDILPPDQLQTFADNVTDALLPWTPEGFDLTKFMGRWFEGINSPRATEQRCVVHHYGGLTNNDKTATFTALKIYREGSEFGPVRYSIGYAFRGGSKNAMLQMHSSETSDAQPFWIYKLGPEGEDPFGNPQYEWAIVSNWVKYPVTVLVRDPDTFKKKYETEVLKWLEDKGFINGFIRAFNLLQPAGYSNCQYADSTFQCQVHYRVKCGPSSGNRRIGVALESPGQFALPRAHRRHPLPPFATPPSAASPLQRSLYLSRESTMLRCQHVVLLVAVVALRHVAAIGEGTMDVNTFAGIIGGIGNMLKNDVKTVDIDSEMMMGRWFQMYKAAINFDVFRTQMFCPVAYFKPNSVMGKDGFSMEEAYRVISKGGPIETYKRDVQKVGPGQYWMYTEEYFYPRQFYVIKTGPDSNETDKYEYMVVTDSNRLALMVFARDPLEFFKNYNKEVLEYMEKEGFGGSVFWNSPRPIYQGPDCQWPSEKEVFARRVLKNQDPNNRAKSSSFNPIDAMQKLTSVIQRPEQTSNTIEQLRARPVRFVSLSLPRASTPIVARNIHPLGSVATPSSSSMLRFAVLFVAAVGVYGQDGLGGLFALPNAQRYANKPTVPPDLQNFFDLEGSARTFVDSLIGPRPGGLFPEKNFEVSSGGGGGGGQAQNGNFFSANPGPQYNLPPGFQQGFSLVRGGNNAGAGVRRSQAKFVEEIEEGSGTAVDTKSSIDGIPNVFPNLPKAPIAAPTQDQVQPRVVAGSTPQIPKLSGRPQVPEGGLGPLASNAIQSNNGEALPSPQPIPDDAQYGVLTSQPSSTGGVIGSLMSMIGMNGNSASAAAPRAAGAPTLTGAKLGSAISGLFGGTLGGVAPGGAPGTGNVISNVLYNALTSGSLHSNATEDDNGTLILSTEQKEAIGENIALIQQLITQPSSPLCNPKPTSSPPSRRRRSARTSLSSNSSSLSPAVRSAIPSRRLCKTSTSTLSWDSGINPPLSPGPCSMVAYKKLADVANGGPGTVFDTFEYTTEGTPFGRPRISSGYAIIRAPGELIYRTTNSQNDVNVHVIGVGPINAAGEYEYVIMSVNCNYPLHVFARDPVSYKQTYEGQVNSLLEQKGLTNGFSRLLNIVAPVDSTLCNFPPTLFNIQG</sequence>
<organism evidence="4 5">
    <name type="scientific">Plectus sambesii</name>
    <dbReference type="NCBI Taxonomy" id="2011161"/>
    <lineage>
        <taxon>Eukaryota</taxon>
        <taxon>Metazoa</taxon>
        <taxon>Ecdysozoa</taxon>
        <taxon>Nematoda</taxon>
        <taxon>Chromadorea</taxon>
        <taxon>Plectida</taxon>
        <taxon>Plectina</taxon>
        <taxon>Plectoidea</taxon>
        <taxon>Plectidae</taxon>
        <taxon>Plectus</taxon>
    </lineage>
</organism>
<evidence type="ECO:0000259" key="3">
    <source>
        <dbReference type="Pfam" id="PF24976"/>
    </source>
</evidence>
<feature type="region of interest" description="Disordered" evidence="1">
    <location>
        <begin position="326"/>
        <end position="367"/>
    </location>
</feature>
<feature type="compositionally biased region" description="Low complexity" evidence="1">
    <location>
        <begin position="1374"/>
        <end position="1388"/>
    </location>
</feature>
<name>A0A914UHX8_9BILA</name>
<dbReference type="InterPro" id="IPR012674">
    <property type="entry name" value="Calycin"/>
</dbReference>
<feature type="domain" description="Lipocalin" evidence="3">
    <location>
        <begin position="740"/>
        <end position="896"/>
    </location>
</feature>
<dbReference type="Pfam" id="PF24976">
    <property type="entry name" value="Lipocalin_10"/>
    <property type="match status" value="3"/>
</dbReference>
<evidence type="ECO:0000256" key="2">
    <source>
        <dbReference type="SAM" id="SignalP"/>
    </source>
</evidence>
<accession>A0A914UHX8</accession>
<evidence type="ECO:0000313" key="4">
    <source>
        <dbReference type="Proteomes" id="UP000887566"/>
    </source>
</evidence>
<dbReference type="CDD" id="cd19438">
    <property type="entry name" value="lipocalin_Blc-like"/>
    <property type="match status" value="1"/>
</dbReference>
<feature type="region of interest" description="Disordered" evidence="1">
    <location>
        <begin position="1352"/>
        <end position="1388"/>
    </location>
</feature>
<dbReference type="InterPro" id="IPR047202">
    <property type="entry name" value="Lipocalin_Blc-like_dom"/>
</dbReference>
<dbReference type="InterPro" id="IPR056868">
    <property type="entry name" value="Lipocalin_dom_nem"/>
</dbReference>
<evidence type="ECO:0000313" key="5">
    <source>
        <dbReference type="WBParaSite" id="PSAMB.scaffold1031size36910.g10545.t1"/>
    </source>
</evidence>
<keyword evidence="4" id="KW-1185">Reference proteome</keyword>
<dbReference type="WBParaSite" id="PSAMB.scaffold1031size36910.g10545.t1">
    <property type="protein sequence ID" value="PSAMB.scaffold1031size36910.g10545.t1"/>
    <property type="gene ID" value="PSAMB.scaffold1031size36910.g10545"/>
</dbReference>
<dbReference type="Gene3D" id="2.40.128.20">
    <property type="match status" value="2"/>
</dbReference>
<feature type="compositionally biased region" description="Gly residues" evidence="1">
    <location>
        <begin position="1082"/>
        <end position="1091"/>
    </location>
</feature>
<dbReference type="FunFam" id="2.40.128.20:FF:000019">
    <property type="entry name" value="LiPocalin-Related protein"/>
    <property type="match status" value="1"/>
</dbReference>
<dbReference type="PANTHER" id="PTHR37437">
    <property type="entry name" value="LIPOCALIN-RELATED PROTEIN-RELATED"/>
    <property type="match status" value="1"/>
</dbReference>
<proteinExistence type="predicted"/>
<reference evidence="5" key="1">
    <citation type="submission" date="2022-11" db="UniProtKB">
        <authorList>
            <consortium name="WormBaseParasite"/>
        </authorList>
    </citation>
    <scope>IDENTIFICATION</scope>
</reference>
<feature type="region of interest" description="Disordered" evidence="1">
    <location>
        <begin position="1184"/>
        <end position="1223"/>
    </location>
</feature>